<sequence>MILMDYKIQVSIKRDEFNLWREKLVGNNTYVIHNFNVLHNDLQFKVCDHAYNLQFTAGTTLKEKDFLDIPEVEYDFMKFGEILAGNFQIDLLVGQFFTIYVIIYLFVINLYNCNTFMYIK</sequence>
<protein>
    <recommendedName>
        <fullName evidence="4">Nucleic acid-binding protein</fullName>
    </recommendedName>
</protein>
<keyword evidence="1" id="KW-0472">Membrane</keyword>
<reference evidence="3" key="1">
    <citation type="journal article" date="2020" name="Nat. Commun.">
        <title>Genome sequence of the cluster root forming white lupin.</title>
        <authorList>
            <person name="Hufnagel B."/>
            <person name="Marques A."/>
            <person name="Soriano A."/>
            <person name="Marques L."/>
            <person name="Divol F."/>
            <person name="Doumas P."/>
            <person name="Sallet E."/>
            <person name="Mancinotti D."/>
            <person name="Carrere S."/>
            <person name="Marande W."/>
            <person name="Arribat S."/>
            <person name="Keller J."/>
            <person name="Huneau C."/>
            <person name="Blein T."/>
            <person name="Aime D."/>
            <person name="Laguerre M."/>
            <person name="Taylor J."/>
            <person name="Schubert V."/>
            <person name="Nelson M."/>
            <person name="Geu-Flores F."/>
            <person name="Crespi M."/>
            <person name="Gallardo-Guerrero K."/>
            <person name="Delaux P.-M."/>
            <person name="Salse J."/>
            <person name="Berges H."/>
            <person name="Guyot R."/>
            <person name="Gouzy J."/>
            <person name="Peret B."/>
        </authorList>
    </citation>
    <scope>NUCLEOTIDE SEQUENCE [LARGE SCALE GENOMIC DNA]</scope>
    <source>
        <strain evidence="3">cv. Amiga</strain>
    </source>
</reference>
<keyword evidence="1" id="KW-0812">Transmembrane</keyword>
<dbReference type="AlphaFoldDB" id="A0A6A4Q4B2"/>
<feature type="transmembrane region" description="Helical" evidence="1">
    <location>
        <begin position="92"/>
        <end position="111"/>
    </location>
</feature>
<name>A0A6A4Q4B2_LUPAL</name>
<dbReference type="InterPro" id="IPR012340">
    <property type="entry name" value="NA-bd_OB-fold"/>
</dbReference>
<proteinExistence type="predicted"/>
<evidence type="ECO:0008006" key="4">
    <source>
        <dbReference type="Google" id="ProtNLM"/>
    </source>
</evidence>
<dbReference type="EMBL" id="WOCE01000008">
    <property type="protein sequence ID" value="KAE9608419.1"/>
    <property type="molecule type" value="Genomic_DNA"/>
</dbReference>
<dbReference type="Gene3D" id="2.40.50.140">
    <property type="entry name" value="Nucleic acid-binding proteins"/>
    <property type="match status" value="1"/>
</dbReference>
<organism evidence="2 3">
    <name type="scientific">Lupinus albus</name>
    <name type="common">White lupine</name>
    <name type="synonym">Lupinus termis</name>
    <dbReference type="NCBI Taxonomy" id="3870"/>
    <lineage>
        <taxon>Eukaryota</taxon>
        <taxon>Viridiplantae</taxon>
        <taxon>Streptophyta</taxon>
        <taxon>Embryophyta</taxon>
        <taxon>Tracheophyta</taxon>
        <taxon>Spermatophyta</taxon>
        <taxon>Magnoliopsida</taxon>
        <taxon>eudicotyledons</taxon>
        <taxon>Gunneridae</taxon>
        <taxon>Pentapetalae</taxon>
        <taxon>rosids</taxon>
        <taxon>fabids</taxon>
        <taxon>Fabales</taxon>
        <taxon>Fabaceae</taxon>
        <taxon>Papilionoideae</taxon>
        <taxon>50 kb inversion clade</taxon>
        <taxon>genistoids sensu lato</taxon>
        <taxon>core genistoids</taxon>
        <taxon>Genisteae</taxon>
        <taxon>Lupinus</taxon>
    </lineage>
</organism>
<dbReference type="OrthoDB" id="1744497at2759"/>
<gene>
    <name evidence="2" type="ORF">Lalb_Chr08g0235451</name>
</gene>
<comment type="caution">
    <text evidence="2">The sequence shown here is derived from an EMBL/GenBank/DDBJ whole genome shotgun (WGS) entry which is preliminary data.</text>
</comment>
<evidence type="ECO:0000256" key="1">
    <source>
        <dbReference type="SAM" id="Phobius"/>
    </source>
</evidence>
<accession>A0A6A4Q4B2</accession>
<keyword evidence="1" id="KW-1133">Transmembrane helix</keyword>
<evidence type="ECO:0000313" key="3">
    <source>
        <dbReference type="Proteomes" id="UP000447434"/>
    </source>
</evidence>
<dbReference type="Proteomes" id="UP000447434">
    <property type="component" value="Chromosome 8"/>
</dbReference>
<keyword evidence="3" id="KW-1185">Reference proteome</keyword>
<evidence type="ECO:0000313" key="2">
    <source>
        <dbReference type="EMBL" id="KAE9608419.1"/>
    </source>
</evidence>